<feature type="domain" description="DUF7926" evidence="10">
    <location>
        <begin position="200"/>
        <end position="378"/>
    </location>
</feature>
<feature type="domain" description="DUF5979" evidence="9">
    <location>
        <begin position="935"/>
        <end position="1032"/>
    </location>
</feature>
<dbReference type="InterPro" id="IPR008966">
    <property type="entry name" value="Adhesion_dom_sf"/>
</dbReference>
<organism evidence="11 12">
    <name type="scientific">Actinomyces johnsonii</name>
    <dbReference type="NCBI Taxonomy" id="544581"/>
    <lineage>
        <taxon>Bacteria</taxon>
        <taxon>Bacillati</taxon>
        <taxon>Actinomycetota</taxon>
        <taxon>Actinomycetes</taxon>
        <taxon>Actinomycetales</taxon>
        <taxon>Actinomycetaceae</taxon>
        <taxon>Actinomyces</taxon>
    </lineage>
</organism>
<dbReference type="RefSeq" id="WP_141423503.1">
    <property type="nucleotide sequence ID" value="NZ_JASPFB010000001.1"/>
</dbReference>
<keyword evidence="7" id="KW-1133">Transmembrane helix</keyword>
<dbReference type="Gene3D" id="2.60.40.1280">
    <property type="match status" value="1"/>
</dbReference>
<feature type="domain" description="DUF5979" evidence="9">
    <location>
        <begin position="1038"/>
        <end position="1130"/>
    </location>
</feature>
<evidence type="ECO:0000256" key="6">
    <source>
        <dbReference type="SAM" id="MobiDB-lite"/>
    </source>
</evidence>
<evidence type="ECO:0000313" key="12">
    <source>
        <dbReference type="Proteomes" id="UP000319010"/>
    </source>
</evidence>
<feature type="domain" description="DUF5979" evidence="9">
    <location>
        <begin position="382"/>
        <end position="507"/>
    </location>
</feature>
<keyword evidence="5" id="KW-0572">Peptidoglycan-anchor</keyword>
<comment type="subcellular location">
    <subcellularLocation>
        <location evidence="1">Secreted</location>
        <location evidence="1">Cell wall</location>
    </subcellularLocation>
</comment>
<dbReference type="Pfam" id="PF19407">
    <property type="entry name" value="DUF5979"/>
    <property type="match status" value="7"/>
</dbReference>
<dbReference type="InterPro" id="IPR057686">
    <property type="entry name" value="DUF7926"/>
</dbReference>
<evidence type="ECO:0000256" key="7">
    <source>
        <dbReference type="SAM" id="Phobius"/>
    </source>
</evidence>
<dbReference type="SUPFAM" id="SSF49401">
    <property type="entry name" value="Bacterial adhesins"/>
    <property type="match status" value="1"/>
</dbReference>
<keyword evidence="7" id="KW-0812">Transmembrane</keyword>
<feature type="signal peptide" evidence="8">
    <location>
        <begin position="1"/>
        <end position="38"/>
    </location>
</feature>
<protein>
    <submittedName>
        <fullName evidence="11">Peptidase</fullName>
    </submittedName>
</protein>
<dbReference type="InterPro" id="IPR011252">
    <property type="entry name" value="Fibrogen-bd_dom1"/>
</dbReference>
<evidence type="ECO:0000256" key="2">
    <source>
        <dbReference type="ARBA" id="ARBA00022512"/>
    </source>
</evidence>
<feature type="domain" description="DUF5979" evidence="9">
    <location>
        <begin position="822"/>
        <end position="929"/>
    </location>
</feature>
<dbReference type="InterPro" id="IPR046022">
    <property type="entry name" value="DUF5979"/>
</dbReference>
<keyword evidence="3" id="KW-0964">Secreted</keyword>
<feature type="transmembrane region" description="Helical" evidence="7">
    <location>
        <begin position="1169"/>
        <end position="1190"/>
    </location>
</feature>
<keyword evidence="4 8" id="KW-0732">Signal</keyword>
<dbReference type="Proteomes" id="UP000319010">
    <property type="component" value="Unassembled WGS sequence"/>
</dbReference>
<sequence length="1194" mass="122407">MQVPADLRRVAPRGQSPATWLALLTLLLSTIVPLQAQAAVNTDVALSDLALIKSDRDGNDAPGEALTTQDVAKLSYTWDATKTTVTPGDSFSIDLGAHFKNLENPKTVPLNIPFNGISTEVGACRLTERTMECTFNEKVEELKAAGFKEFKGSGQALLLITQPTTAASVDMTVNGNQKVSVRLPGSGGIKGPAARGYTALKFSKVSSVITSASSAMTWEVNFGSDYIKEQLAKGGTPITSDGQTRGTITITDTLGSGMIFNNDKSRWYLGLRNSAAEPSISGVSLTNAAGKDLSAKYGDFDLDVDIQGQVATIKVTGPFAPESNYRISYPVTFTSQNGKAIAGVRYTNAASLDHSDARGEFTRSYTDSFKVTVDMAPGFGGFEVSKTLDGAALDAVDVANTTLPVKVDYVLPGPASGYTGWQAPGTLNADGLSGTAVLNISIGKTSTFQGTFPKGTVVTLSEDTGQASPAPSGYAWGKPVFAVGRTETNTLTIGDRVSTKVTLNNTADVAKAPGTFQVTKTVVGPEAAAGARDKDFAFTYTCSDGQSGQVSAKGDGAAAQAGATFPQGTTCTVKEDAESARLDGYTLTAPAEQTVTVKDPAEPIATAAFTNSYTRDTGAFSIAKSVQGGPQGAANGSYSFTYTCDGGVQGTLTVPGDGTAVSSPQIPTGVSCALAEDTAAAAKSGYSVTSSLSQDTVTITKDQTVAVTAANTYTRDTGTFSVTKSAKGDYAPQAGEAVKVGYTCNDPEATQGTLDVPMDGTAVGGPTLPTGTVCTLSEDAASAQREGYAVSTAYSATTATIVKDQVAEVSVTNTYTRQTGGFSVSKTVEGDGAQLAPAEFTFEYTCTDKVTGKAGSPRQVMVKAGETAHVGDVPTGSCTLTEKDASAKGTSLSTTLAVGGEPVRDGKATFDVLGGDAAAVSVSAVNTYTLDRGTFTVSKKVEGDSAETHKNAAFTFEYSCSSDVEGEVSGELTARGDGATASGPALPVGATCSVSEKTSSAQVNGYDVKTPEAQSATITEKDAALSFTNTYTRQTGSFSVLKTVTGAQAGDKQFAFSYTCTDGTEGTLKAKADGEAVTGPRVPTGTQCTVTENSQSAAIDGYTLAAPQAQTVTVSEKDQVASTSFVNAYTEVSNTPSPSASPETSASGEPTPSDPAQEDSGSSLARTGAYVGIPLALALAAIAGGVLLAYRRRA</sequence>
<feature type="compositionally biased region" description="Low complexity" evidence="6">
    <location>
        <begin position="1133"/>
        <end position="1150"/>
    </location>
</feature>
<evidence type="ECO:0000259" key="10">
    <source>
        <dbReference type="Pfam" id="PF25548"/>
    </source>
</evidence>
<dbReference type="Pfam" id="PF25548">
    <property type="entry name" value="DUF7926"/>
    <property type="match status" value="1"/>
</dbReference>
<keyword evidence="7" id="KW-0472">Membrane</keyword>
<evidence type="ECO:0000259" key="9">
    <source>
        <dbReference type="Pfam" id="PF19407"/>
    </source>
</evidence>
<evidence type="ECO:0000256" key="5">
    <source>
        <dbReference type="ARBA" id="ARBA00023088"/>
    </source>
</evidence>
<accession>A0A508A8D7</accession>
<feature type="domain" description="DUF5979" evidence="9">
    <location>
        <begin position="516"/>
        <end position="614"/>
    </location>
</feature>
<keyword evidence="2" id="KW-0134">Cell wall</keyword>
<name>A0A508A8D7_9ACTO</name>
<dbReference type="Gene3D" id="2.60.40.740">
    <property type="match status" value="1"/>
</dbReference>
<feature type="domain" description="DUF5979" evidence="9">
    <location>
        <begin position="720"/>
        <end position="816"/>
    </location>
</feature>
<feature type="chain" id="PRO_5021331707" evidence="8">
    <location>
        <begin position="39"/>
        <end position="1194"/>
    </location>
</feature>
<comment type="caution">
    <text evidence="11">The sequence shown here is derived from an EMBL/GenBank/DDBJ whole genome shotgun (WGS) entry which is preliminary data.</text>
</comment>
<feature type="domain" description="DUF5979" evidence="9">
    <location>
        <begin position="620"/>
        <end position="714"/>
    </location>
</feature>
<evidence type="ECO:0000256" key="3">
    <source>
        <dbReference type="ARBA" id="ARBA00022525"/>
    </source>
</evidence>
<dbReference type="EMBL" id="VICB01000003">
    <property type="protein sequence ID" value="TQD44684.1"/>
    <property type="molecule type" value="Genomic_DNA"/>
</dbReference>
<proteinExistence type="predicted"/>
<evidence type="ECO:0000256" key="4">
    <source>
        <dbReference type="ARBA" id="ARBA00022729"/>
    </source>
</evidence>
<dbReference type="GO" id="GO:0007155">
    <property type="term" value="P:cell adhesion"/>
    <property type="evidence" value="ECO:0007669"/>
    <property type="project" value="InterPro"/>
</dbReference>
<gene>
    <name evidence="11" type="ORF">FK256_02075</name>
</gene>
<evidence type="ECO:0000256" key="8">
    <source>
        <dbReference type="SAM" id="SignalP"/>
    </source>
</evidence>
<evidence type="ECO:0000313" key="11">
    <source>
        <dbReference type="EMBL" id="TQD44684.1"/>
    </source>
</evidence>
<evidence type="ECO:0000256" key="1">
    <source>
        <dbReference type="ARBA" id="ARBA00004191"/>
    </source>
</evidence>
<dbReference type="AlphaFoldDB" id="A0A508A8D7"/>
<dbReference type="Gene3D" id="2.60.40.1140">
    <property type="entry name" value="Collagen-binding surface protein Cna, B-type domain"/>
    <property type="match status" value="1"/>
</dbReference>
<reference evidence="11 12" key="1">
    <citation type="submission" date="2019-06" db="EMBL/GenBank/DDBJ databases">
        <title>Draft genome sequence of Actinomyces johnsonii CCUG 34287T.</title>
        <authorList>
            <person name="Salva-Serra F."/>
            <person name="Cardew S."/>
            <person name="Moore E."/>
        </authorList>
    </citation>
    <scope>NUCLEOTIDE SEQUENCE [LARGE SCALE GENOMIC DNA]</scope>
    <source>
        <strain evidence="11 12">CCUG 34287</strain>
    </source>
</reference>
<feature type="region of interest" description="Disordered" evidence="6">
    <location>
        <begin position="1131"/>
        <end position="1163"/>
    </location>
</feature>